<dbReference type="EMBL" id="CP092418">
    <property type="protein sequence ID" value="USD19597.1"/>
    <property type="molecule type" value="Genomic_DNA"/>
</dbReference>
<dbReference type="InterPro" id="IPR022644">
    <property type="entry name" value="De-COase2_N"/>
</dbReference>
<dbReference type="InterPro" id="IPR000183">
    <property type="entry name" value="Orn/DAP/Arg_de-COase"/>
</dbReference>
<organism evidence="8 9">
    <name type="scientific">Microbulbifer variabilis</name>
    <dbReference type="NCBI Taxonomy" id="266805"/>
    <lineage>
        <taxon>Bacteria</taxon>
        <taxon>Pseudomonadati</taxon>
        <taxon>Pseudomonadota</taxon>
        <taxon>Gammaproteobacteria</taxon>
        <taxon>Cellvibrionales</taxon>
        <taxon>Microbulbiferaceae</taxon>
        <taxon>Microbulbifer</taxon>
    </lineage>
</organism>
<keyword evidence="2" id="KW-0210">Decarboxylase</keyword>
<evidence type="ECO:0000256" key="3">
    <source>
        <dbReference type="ARBA" id="ARBA00022898"/>
    </source>
</evidence>
<dbReference type="PRINTS" id="PR01181">
    <property type="entry name" value="DAPDCRBXLASE"/>
</dbReference>
<dbReference type="PANTHER" id="PTHR43727:SF2">
    <property type="entry name" value="GROUP IV DECARBOXYLASE"/>
    <property type="match status" value="1"/>
</dbReference>
<reference evidence="8" key="1">
    <citation type="submission" date="2022-02" db="EMBL/GenBank/DDBJ databases">
        <title>Coral-associated bacteria.</title>
        <authorList>
            <person name="Tang K."/>
            <person name="Wang X."/>
        </authorList>
    </citation>
    <scope>NUCLEOTIDE SEQUENCE</scope>
    <source>
        <strain evidence="8">SCSIO 43006</strain>
    </source>
</reference>
<evidence type="ECO:0000256" key="2">
    <source>
        <dbReference type="ARBA" id="ARBA00022793"/>
    </source>
</evidence>
<gene>
    <name evidence="8" type="ORF">MJO52_10935</name>
</gene>
<dbReference type="Gene3D" id="3.20.20.10">
    <property type="entry name" value="Alanine racemase"/>
    <property type="match status" value="1"/>
</dbReference>
<evidence type="ECO:0008006" key="10">
    <source>
        <dbReference type="Google" id="ProtNLM"/>
    </source>
</evidence>
<dbReference type="Pfam" id="PF02784">
    <property type="entry name" value="Orn_Arg_deC_N"/>
    <property type="match status" value="1"/>
</dbReference>
<evidence type="ECO:0000256" key="4">
    <source>
        <dbReference type="ARBA" id="ARBA00023239"/>
    </source>
</evidence>
<proteinExistence type="inferred from homology"/>
<evidence type="ECO:0000313" key="9">
    <source>
        <dbReference type="Proteomes" id="UP001055658"/>
    </source>
</evidence>
<evidence type="ECO:0000259" key="7">
    <source>
        <dbReference type="Pfam" id="PF02784"/>
    </source>
</evidence>
<protein>
    <recommendedName>
        <fullName evidence="10">Diaminopimelate decarboxylase</fullName>
    </recommendedName>
</protein>
<dbReference type="Gene3D" id="2.40.37.10">
    <property type="entry name" value="Lyase, Ornithine Decarboxylase, Chain A, domain 1"/>
    <property type="match status" value="1"/>
</dbReference>
<feature type="domain" description="Orn/DAP/Arg decarboxylase 2 N-terminal" evidence="7">
    <location>
        <begin position="43"/>
        <end position="314"/>
    </location>
</feature>
<comment type="cofactor">
    <cofactor evidence="1">
        <name>pyridoxal 5'-phosphate</name>
        <dbReference type="ChEBI" id="CHEBI:597326"/>
    </cofactor>
</comment>
<dbReference type="Pfam" id="PF00278">
    <property type="entry name" value="Orn_DAP_Arg_deC"/>
    <property type="match status" value="1"/>
</dbReference>
<dbReference type="PRINTS" id="PR01179">
    <property type="entry name" value="ODADCRBXLASE"/>
</dbReference>
<evidence type="ECO:0000259" key="6">
    <source>
        <dbReference type="Pfam" id="PF00278"/>
    </source>
</evidence>
<sequence length="458" mass="51606">MEYKYLNKFLSVRHGHLFIEDCDTVELAEKYGTPLFVVSENHLVKNLRSYRKAFESEWPEGKVRIMAAIKANPVTAIRKILTREGAGCDTFGKGELELALRGNVPLKDIAVNGSIKGREIISKAINLGIPIVLDSPIELLYCEQEAKFLKKKATVILRVKPWLKNLDLNSDFYPDRTIREMTQTVKYGIPHSELVDMIPQLKSSKWCDLIGVHTHAGRHSKKAAFWKALMRDYASLIGKISMLMGGDWVPRIVSVGGGFAASNDHETRVPVTDYETPTPKDYAKLITKQFRKSMQKLGLSTEGIVLEIEPGRALHNETAIHLTKVHNIKLERNYIARSWIETDTSECFLGIGSLNTNPPFDILLANRANSPEYAPYDVVGITCNYECIAEQVMMPEVAAKDILAFLNTGSYIETYACNFNALPRPGMLLVSGHKASWIKRPETQDEVFQRDIIPPWIN</sequence>
<dbReference type="RefSeq" id="WP_252081696.1">
    <property type="nucleotide sequence ID" value="NZ_CP092418.1"/>
</dbReference>
<keyword evidence="9" id="KW-1185">Reference proteome</keyword>
<keyword evidence="4" id="KW-0456">Lyase</keyword>
<dbReference type="PANTHER" id="PTHR43727">
    <property type="entry name" value="DIAMINOPIMELATE DECARBOXYLASE"/>
    <property type="match status" value="1"/>
</dbReference>
<dbReference type="InterPro" id="IPR002986">
    <property type="entry name" value="DAP_deCOOHase_LysA"/>
</dbReference>
<dbReference type="InterPro" id="IPR022643">
    <property type="entry name" value="De-COase2_C"/>
</dbReference>
<comment type="similarity">
    <text evidence="5">Belongs to the Orn/Lys/Arg decarboxylase class-II family.</text>
</comment>
<dbReference type="InterPro" id="IPR009006">
    <property type="entry name" value="Ala_racemase/Decarboxylase_C"/>
</dbReference>
<dbReference type="InterPro" id="IPR029066">
    <property type="entry name" value="PLP-binding_barrel"/>
</dbReference>
<keyword evidence="3" id="KW-0663">Pyridoxal phosphate</keyword>
<evidence type="ECO:0000256" key="5">
    <source>
        <dbReference type="RuleBase" id="RU003737"/>
    </source>
</evidence>
<dbReference type="SUPFAM" id="SSF50621">
    <property type="entry name" value="Alanine racemase C-terminal domain-like"/>
    <property type="match status" value="1"/>
</dbReference>
<accession>A0ABY4V5P0</accession>
<dbReference type="SUPFAM" id="SSF51419">
    <property type="entry name" value="PLP-binding barrel"/>
    <property type="match status" value="1"/>
</dbReference>
<name>A0ABY4V5P0_9GAMM</name>
<feature type="domain" description="Orn/DAP/Arg decarboxylase 2 C-terminal" evidence="6">
    <location>
        <begin position="366"/>
        <end position="409"/>
    </location>
</feature>
<evidence type="ECO:0000313" key="8">
    <source>
        <dbReference type="EMBL" id="USD19597.1"/>
    </source>
</evidence>
<dbReference type="Proteomes" id="UP001055658">
    <property type="component" value="Chromosome"/>
</dbReference>
<evidence type="ECO:0000256" key="1">
    <source>
        <dbReference type="ARBA" id="ARBA00001933"/>
    </source>
</evidence>